<proteinExistence type="predicted"/>
<evidence type="ECO:0000256" key="1">
    <source>
        <dbReference type="SAM" id="Phobius"/>
    </source>
</evidence>
<accession>A0ABV1FDF3</accession>
<name>A0ABV1FDF3_9FIRM</name>
<protein>
    <recommendedName>
        <fullName evidence="4">NADH dehydrogenase subunit 6</fullName>
    </recommendedName>
</protein>
<feature type="transmembrane region" description="Helical" evidence="1">
    <location>
        <begin position="20"/>
        <end position="41"/>
    </location>
</feature>
<comment type="caution">
    <text evidence="2">The sequence shown here is derived from an EMBL/GenBank/DDBJ whole genome shotgun (WGS) entry which is preliminary data.</text>
</comment>
<evidence type="ECO:0000313" key="3">
    <source>
        <dbReference type="Proteomes" id="UP001438008"/>
    </source>
</evidence>
<dbReference type="EMBL" id="JBBMFE010000002">
    <property type="protein sequence ID" value="MEQ2471415.1"/>
    <property type="molecule type" value="Genomic_DNA"/>
</dbReference>
<evidence type="ECO:0008006" key="4">
    <source>
        <dbReference type="Google" id="ProtNLM"/>
    </source>
</evidence>
<keyword evidence="1" id="KW-0472">Membrane</keyword>
<organism evidence="2 3">
    <name type="scientific">Laedolimicola intestinihominis</name>
    <dbReference type="NCBI Taxonomy" id="3133166"/>
    <lineage>
        <taxon>Bacteria</taxon>
        <taxon>Bacillati</taxon>
        <taxon>Bacillota</taxon>
        <taxon>Clostridia</taxon>
        <taxon>Lachnospirales</taxon>
        <taxon>Lachnospiraceae</taxon>
        <taxon>Laedolimicola</taxon>
    </lineage>
</organism>
<gene>
    <name evidence="2" type="ORF">WMO29_02715</name>
</gene>
<dbReference type="RefSeq" id="WP_349163656.1">
    <property type="nucleotide sequence ID" value="NZ_JBBMFE010000002.1"/>
</dbReference>
<dbReference type="Proteomes" id="UP001438008">
    <property type="component" value="Unassembled WGS sequence"/>
</dbReference>
<sequence length="42" mass="4472">MIATVLNNLLQSTVLANVPINSYITALLFGIVLVVGILTLFV</sequence>
<evidence type="ECO:0000313" key="2">
    <source>
        <dbReference type="EMBL" id="MEQ2471415.1"/>
    </source>
</evidence>
<keyword evidence="3" id="KW-1185">Reference proteome</keyword>
<reference evidence="2 3" key="1">
    <citation type="submission" date="2024-03" db="EMBL/GenBank/DDBJ databases">
        <title>Human intestinal bacterial collection.</title>
        <authorList>
            <person name="Pauvert C."/>
            <person name="Hitch T.C.A."/>
            <person name="Clavel T."/>
        </authorList>
    </citation>
    <scope>NUCLEOTIDE SEQUENCE [LARGE SCALE GENOMIC DNA]</scope>
    <source>
        <strain evidence="2 3">CLA-AA-H132</strain>
    </source>
</reference>
<keyword evidence="1" id="KW-0812">Transmembrane</keyword>
<keyword evidence="1" id="KW-1133">Transmembrane helix</keyword>